<dbReference type="Proteomes" id="UP000185511">
    <property type="component" value="Chromosome"/>
</dbReference>
<sequence length="323" mass="35508">MQASDYCGLWVTEDGRIRHRLLPTGRYDEARDQNEHAYQGDYRIDGDHIDYRDDTGFSADGDFVDGVLHHAGMILYRRPDFSPAAGEEIELARRQGPHRPLLFTGARLLTGDPLIGDVERGDVLLAGQTIAGIGPGLLTAADDDGAIVVDCRDTVIIPAVVDLLALHSLRTERADAVGTLVPGAEASFLVLRESDVATIAAGLARQFADSTVLGAVVSRGEVVHWGSRPRPDDRPSVSAEVLAGQTDERRVGTWIDETGFLHQHLGSDGRYDETRGGRPHAFQGRYWIDGDRIDYLDDLGFWAYGDFVDDVLHHAGYTLRRRP</sequence>
<dbReference type="InterPro" id="IPR011059">
    <property type="entry name" value="Metal-dep_hydrolase_composite"/>
</dbReference>
<dbReference type="AlphaFoldDB" id="A0AAC9LEW8"/>
<dbReference type="RefSeq" id="WP_318533256.1">
    <property type="nucleotide sequence ID" value="NZ_CP016076.1"/>
</dbReference>
<reference evidence="2" key="1">
    <citation type="submission" date="2016-06" db="EMBL/GenBank/DDBJ databases">
        <title>Complete genome sequence of Actinoalloteichus fjordicus DSM 46855 (=ADI127-17), type strain of the new species Actinoalloteichus fjordicus.</title>
        <authorList>
            <person name="Ruckert C."/>
            <person name="Nouioui I."/>
            <person name="Willmese J."/>
            <person name="van Wezel G."/>
            <person name="Klenk H.-P."/>
            <person name="Kalinowski J."/>
            <person name="Zotchev S.B."/>
        </authorList>
    </citation>
    <scope>NUCLEOTIDE SEQUENCE [LARGE SCALE GENOMIC DNA]</scope>
    <source>
        <strain evidence="2">ADI127-7</strain>
    </source>
</reference>
<gene>
    <name evidence="1" type="ORF">UA74_17335</name>
</gene>
<evidence type="ECO:0000313" key="1">
    <source>
        <dbReference type="EMBL" id="APU15497.1"/>
    </source>
</evidence>
<dbReference type="Gene3D" id="2.40.128.290">
    <property type="entry name" value="Uncharacterised protein Atu4866, PF11512"/>
    <property type="match status" value="2"/>
</dbReference>
<keyword evidence="2" id="KW-1185">Reference proteome</keyword>
<dbReference type="EMBL" id="CP016076">
    <property type="protein sequence ID" value="APU15497.1"/>
    <property type="molecule type" value="Genomic_DNA"/>
</dbReference>
<protein>
    <submittedName>
        <fullName evidence="1">Uncharacterized protein</fullName>
    </submittedName>
</protein>
<proteinExistence type="predicted"/>
<dbReference type="KEGG" id="acad:UA74_17335"/>
<organism evidence="1 2">
    <name type="scientific">Actinoalloteichus fjordicus</name>
    <dbReference type="NCBI Taxonomy" id="1612552"/>
    <lineage>
        <taxon>Bacteria</taxon>
        <taxon>Bacillati</taxon>
        <taxon>Actinomycetota</taxon>
        <taxon>Actinomycetes</taxon>
        <taxon>Pseudonocardiales</taxon>
        <taxon>Pseudonocardiaceae</taxon>
        <taxon>Actinoalloteichus</taxon>
    </lineage>
</organism>
<evidence type="ECO:0000313" key="2">
    <source>
        <dbReference type="Proteomes" id="UP000185511"/>
    </source>
</evidence>
<dbReference type="Pfam" id="PF11512">
    <property type="entry name" value="Atu4866"/>
    <property type="match status" value="2"/>
</dbReference>
<dbReference type="GO" id="GO:0016810">
    <property type="term" value="F:hydrolase activity, acting on carbon-nitrogen (but not peptide) bonds"/>
    <property type="evidence" value="ECO:0007669"/>
    <property type="project" value="InterPro"/>
</dbReference>
<dbReference type="SUPFAM" id="SSF51338">
    <property type="entry name" value="Composite domain of metallo-dependent hydrolases"/>
    <property type="match status" value="1"/>
</dbReference>
<dbReference type="InterPro" id="IPR038646">
    <property type="entry name" value="Atu4866-like_sf"/>
</dbReference>
<dbReference type="InterPro" id="IPR020955">
    <property type="entry name" value="Uncharacterised_Atu4866"/>
</dbReference>
<name>A0AAC9LEW8_9PSEU</name>
<dbReference type="Gene3D" id="2.30.40.10">
    <property type="entry name" value="Urease, subunit C, domain 1"/>
    <property type="match status" value="1"/>
</dbReference>
<accession>A0AAC9LEW8</accession>